<evidence type="ECO:0000259" key="4">
    <source>
        <dbReference type="SMART" id="SM00382"/>
    </source>
</evidence>
<name>M3D2B3_SPHMS</name>
<dbReference type="GeneID" id="27899243"/>
<accession>M3D2B3</accession>
<dbReference type="PROSITE" id="PS00674">
    <property type="entry name" value="AAA"/>
    <property type="match status" value="1"/>
</dbReference>
<dbReference type="HOGENOM" id="CLU_000688_12_3_1"/>
<dbReference type="Proteomes" id="UP000016931">
    <property type="component" value="Unassembled WGS sequence"/>
</dbReference>
<dbReference type="Pfam" id="PF00004">
    <property type="entry name" value="AAA"/>
    <property type="match status" value="2"/>
</dbReference>
<dbReference type="PANTHER" id="PTHR23077">
    <property type="entry name" value="AAA-FAMILY ATPASE"/>
    <property type="match status" value="1"/>
</dbReference>
<dbReference type="GO" id="GO:0005524">
    <property type="term" value="F:ATP binding"/>
    <property type="evidence" value="ECO:0007669"/>
    <property type="project" value="UniProtKB-KW"/>
</dbReference>
<dbReference type="InterPro" id="IPR027417">
    <property type="entry name" value="P-loop_NTPase"/>
</dbReference>
<dbReference type="eggNOG" id="KOG0730">
    <property type="taxonomic scope" value="Eukaryota"/>
</dbReference>
<dbReference type="RefSeq" id="XP_016759398.1">
    <property type="nucleotide sequence ID" value="XM_016902106.1"/>
</dbReference>
<evidence type="ECO:0000256" key="1">
    <source>
        <dbReference type="ARBA" id="ARBA00022741"/>
    </source>
</evidence>
<dbReference type="InterPro" id="IPR050168">
    <property type="entry name" value="AAA_ATPase_domain"/>
</dbReference>
<dbReference type="OMA" id="KPPTIHW"/>
<dbReference type="Gene3D" id="3.40.50.300">
    <property type="entry name" value="P-loop containing nucleotide triphosphate hydrolases"/>
    <property type="match status" value="2"/>
</dbReference>
<dbReference type="STRING" id="692275.M3D2B3"/>
<dbReference type="OrthoDB" id="27435at2759"/>
<reference evidence="5 6" key="1">
    <citation type="journal article" date="2012" name="PLoS Pathog.">
        <title>Diverse lifestyles and strategies of plant pathogenesis encoded in the genomes of eighteen Dothideomycetes fungi.</title>
        <authorList>
            <person name="Ohm R.A."/>
            <person name="Feau N."/>
            <person name="Henrissat B."/>
            <person name="Schoch C.L."/>
            <person name="Horwitz B.A."/>
            <person name="Barry K.W."/>
            <person name="Condon B.J."/>
            <person name="Copeland A.C."/>
            <person name="Dhillon B."/>
            <person name="Glaser F."/>
            <person name="Hesse C.N."/>
            <person name="Kosti I."/>
            <person name="LaButti K."/>
            <person name="Lindquist E.A."/>
            <person name="Lucas S."/>
            <person name="Salamov A.A."/>
            <person name="Bradshaw R.E."/>
            <person name="Ciuffetti L."/>
            <person name="Hamelin R.C."/>
            <person name="Kema G.H.J."/>
            <person name="Lawrence C."/>
            <person name="Scott J.A."/>
            <person name="Spatafora J.W."/>
            <person name="Turgeon B.G."/>
            <person name="de Wit P.J.G.M."/>
            <person name="Zhong S."/>
            <person name="Goodwin S.B."/>
            <person name="Grigoriev I.V."/>
        </authorList>
    </citation>
    <scope>NUCLEOTIDE SEQUENCE [LARGE SCALE GENOMIC DNA]</scope>
    <source>
        <strain evidence="5 6">SO2202</strain>
    </source>
</reference>
<gene>
    <name evidence="5" type="ORF">SEPMUDRAFT_126849</name>
</gene>
<evidence type="ECO:0000256" key="2">
    <source>
        <dbReference type="ARBA" id="ARBA00022840"/>
    </source>
</evidence>
<dbReference type="FunFam" id="3.40.50.300:FF:001025">
    <property type="entry name" value="ATPase family, AAA domain-containing 2B"/>
    <property type="match status" value="1"/>
</dbReference>
<dbReference type="EMBL" id="KB456266">
    <property type="protein sequence ID" value="EMF11277.1"/>
    <property type="molecule type" value="Genomic_DNA"/>
</dbReference>
<keyword evidence="2" id="KW-0067">ATP-binding</keyword>
<dbReference type="GO" id="GO:0005737">
    <property type="term" value="C:cytoplasm"/>
    <property type="evidence" value="ECO:0007669"/>
    <property type="project" value="TreeGrafter"/>
</dbReference>
<dbReference type="InterPro" id="IPR003593">
    <property type="entry name" value="AAA+_ATPase"/>
</dbReference>
<dbReference type="SMART" id="SM00382">
    <property type="entry name" value="AAA"/>
    <property type="match status" value="2"/>
</dbReference>
<keyword evidence="3" id="KW-0175">Coiled coil</keyword>
<feature type="domain" description="AAA+ ATPase" evidence="4">
    <location>
        <begin position="555"/>
        <end position="690"/>
    </location>
</feature>
<feature type="domain" description="AAA+ ATPase" evidence="4">
    <location>
        <begin position="269"/>
        <end position="399"/>
    </location>
</feature>
<keyword evidence="1" id="KW-0547">Nucleotide-binding</keyword>
<evidence type="ECO:0000313" key="6">
    <source>
        <dbReference type="Proteomes" id="UP000016931"/>
    </source>
</evidence>
<protein>
    <submittedName>
        <fullName evidence="5">AAA-domain-containing protein</fullName>
    </submittedName>
</protein>
<dbReference type="AlphaFoldDB" id="M3D2B3"/>
<evidence type="ECO:0000256" key="3">
    <source>
        <dbReference type="ARBA" id="ARBA00023054"/>
    </source>
</evidence>
<sequence>MDASHVVVRLQQSKGLQDAFRVHLLPESLTDAGLKLNDLCHIISEDGNTTGYGIAWRAEDKMGSRPKLRPAKMSETFRDLYDFKDGSKVRVTRTETKLYPADKIVLYDVTPEGHNKPDAVDETNWEWRIGSLFEESDALAPGVSFEVVGAKKFRRRFHVESIESAIAPTIDANCLYRVRRGTVITLPGGTSTRPNTASSVGQFSTSGINHAVQLPGRNGDTAPFHGHTRHGIDTHRIGGLLEQIQRLNRQIRRLLDTAFDINYFGSGIANPAVLLHGYQGCGKTTLLDAIAESGFRKVFRLKRQVLVSGTLSKGRTEIQDTFQEAVLPANQPSLIVIDDLDKLASADDDKFSDTLLEQIKQARSSRVMIVAACRSLASLPDTLVRADGFSKHIEIPIPDVTARQQISDVLCQKLDLVKSNIPQQIASRTHGFTGDDLKQLYIQAVECALDRAERHSADRDSDILPGLPTYSEANGLSESAFHPSSTTAVYDIKLEDFDRALTSIVPTALREVFTDKPKVKWSDIGGSDKVRDSFDHIIGQQQQHKALFAEFRRKPEKGVLLYGPPGCSKTLTAQAVATSYKFNFISIKGAELISKYVGDSEARVREVFQKAKTAAPCVIFFDEIDAIAASRDEGSQSGLNVLTTLLTEMDGFEALKDVFILAATNKPEALDPALMRPGRFDSHVYLGPPNIAARQDIFRIACDGVPLAESVKFASLAGLTDGYSGAEIVRICDVAKDLTMRRIGLAEPGSRHITMDEFKAAIREVKKGITKEMLDAYAKFATRGDAV</sequence>
<dbReference type="InterPro" id="IPR003960">
    <property type="entry name" value="ATPase_AAA_CS"/>
</dbReference>
<dbReference type="InterPro" id="IPR003959">
    <property type="entry name" value="ATPase_AAA_core"/>
</dbReference>
<dbReference type="InterPro" id="IPR041569">
    <property type="entry name" value="AAA_lid_3"/>
</dbReference>
<organism evidence="5 6">
    <name type="scientific">Sphaerulina musiva (strain SO2202)</name>
    <name type="common">Poplar stem canker fungus</name>
    <name type="synonym">Septoria musiva</name>
    <dbReference type="NCBI Taxonomy" id="692275"/>
    <lineage>
        <taxon>Eukaryota</taxon>
        <taxon>Fungi</taxon>
        <taxon>Dikarya</taxon>
        <taxon>Ascomycota</taxon>
        <taxon>Pezizomycotina</taxon>
        <taxon>Dothideomycetes</taxon>
        <taxon>Dothideomycetidae</taxon>
        <taxon>Mycosphaerellales</taxon>
        <taxon>Mycosphaerellaceae</taxon>
        <taxon>Sphaerulina</taxon>
    </lineage>
</organism>
<keyword evidence="6" id="KW-1185">Reference proteome</keyword>
<dbReference type="PANTHER" id="PTHR23077:SF27">
    <property type="entry name" value="ATPASE FAMILY GENE 2 PROTEIN HOMOLOG A"/>
    <property type="match status" value="1"/>
</dbReference>
<dbReference type="SUPFAM" id="SSF52540">
    <property type="entry name" value="P-loop containing nucleoside triphosphate hydrolases"/>
    <property type="match status" value="2"/>
</dbReference>
<dbReference type="GO" id="GO:0016887">
    <property type="term" value="F:ATP hydrolysis activity"/>
    <property type="evidence" value="ECO:0007669"/>
    <property type="project" value="InterPro"/>
</dbReference>
<dbReference type="Pfam" id="PF17862">
    <property type="entry name" value="AAA_lid_3"/>
    <property type="match status" value="1"/>
</dbReference>
<proteinExistence type="predicted"/>
<dbReference type="Gene3D" id="1.10.8.60">
    <property type="match status" value="2"/>
</dbReference>
<evidence type="ECO:0000313" key="5">
    <source>
        <dbReference type="EMBL" id="EMF11277.1"/>
    </source>
</evidence>